<proteinExistence type="predicted"/>
<feature type="chain" id="PRO_5032448565" description="Ricin B lectin domain-containing protein" evidence="1">
    <location>
        <begin position="29"/>
        <end position="171"/>
    </location>
</feature>
<comment type="caution">
    <text evidence="3">The sequence shown here is derived from an EMBL/GenBank/DDBJ whole genome shotgun (WGS) entry which is preliminary data.</text>
</comment>
<dbReference type="PROSITE" id="PS50231">
    <property type="entry name" value="RICIN_B_LECTIN"/>
    <property type="match status" value="1"/>
</dbReference>
<dbReference type="InterPro" id="IPR000772">
    <property type="entry name" value="Ricin_B_lectin"/>
</dbReference>
<dbReference type="SUPFAM" id="SSF50370">
    <property type="entry name" value="Ricin B-like lectins"/>
    <property type="match status" value="1"/>
</dbReference>
<protein>
    <recommendedName>
        <fullName evidence="2">Ricin B lectin domain-containing protein</fullName>
    </recommendedName>
</protein>
<reference evidence="3 4" key="1">
    <citation type="submission" date="2020-08" db="EMBL/GenBank/DDBJ databases">
        <title>Genomic Encyclopedia of Type Strains, Phase IV (KMG-IV): sequencing the most valuable type-strain genomes for metagenomic binning, comparative biology and taxonomic classification.</title>
        <authorList>
            <person name="Goeker M."/>
        </authorList>
    </citation>
    <scope>NUCLEOTIDE SEQUENCE [LARGE SCALE GENOMIC DNA]</scope>
    <source>
        <strain evidence="3 4">YIM 65646</strain>
    </source>
</reference>
<accession>A0A841FW92</accession>
<name>A0A841FW92_9ACTN</name>
<feature type="domain" description="Ricin B lectin" evidence="2">
    <location>
        <begin position="33"/>
        <end position="168"/>
    </location>
</feature>
<feature type="signal peptide" evidence="1">
    <location>
        <begin position="1"/>
        <end position="28"/>
    </location>
</feature>
<dbReference type="Pfam" id="PF00652">
    <property type="entry name" value="Ricin_B_lectin"/>
    <property type="match status" value="1"/>
</dbReference>
<dbReference type="RefSeq" id="WP_184792016.1">
    <property type="nucleotide sequence ID" value="NZ_BONT01000074.1"/>
</dbReference>
<evidence type="ECO:0000259" key="2">
    <source>
        <dbReference type="SMART" id="SM00458"/>
    </source>
</evidence>
<dbReference type="AlphaFoldDB" id="A0A841FW92"/>
<dbReference type="Gene3D" id="2.80.10.50">
    <property type="match status" value="1"/>
</dbReference>
<gene>
    <name evidence="3" type="ORF">HNR73_006912</name>
</gene>
<evidence type="ECO:0000256" key="1">
    <source>
        <dbReference type="SAM" id="SignalP"/>
    </source>
</evidence>
<dbReference type="EMBL" id="JACHGT010000019">
    <property type="protein sequence ID" value="MBB6039023.1"/>
    <property type="molecule type" value="Genomic_DNA"/>
</dbReference>
<organism evidence="3 4">
    <name type="scientific">Phytomonospora endophytica</name>
    <dbReference type="NCBI Taxonomy" id="714109"/>
    <lineage>
        <taxon>Bacteria</taxon>
        <taxon>Bacillati</taxon>
        <taxon>Actinomycetota</taxon>
        <taxon>Actinomycetes</taxon>
        <taxon>Micromonosporales</taxon>
        <taxon>Micromonosporaceae</taxon>
        <taxon>Phytomonospora</taxon>
    </lineage>
</organism>
<dbReference type="SMART" id="SM00458">
    <property type="entry name" value="RICIN"/>
    <property type="match status" value="1"/>
</dbReference>
<dbReference type="Proteomes" id="UP000548476">
    <property type="component" value="Unassembled WGS sequence"/>
</dbReference>
<keyword evidence="1" id="KW-0732">Signal</keyword>
<sequence>MQRRLSAVLSALVLAIGLVFVPAAPAQAAFIWQGDFTISSGGLCMGVSGNSSANGALIYPQNCSFGAEIQKWRIYRLDDQNNYMFQSFKYAAQNKCLDGPDSDPRIVHLWGCHGGNQQRFYLSPTATGPQQIRQAGGNECLGVVLGPLTYSLQQLNCSASTPPMLILTRVA</sequence>
<evidence type="ECO:0000313" key="3">
    <source>
        <dbReference type="EMBL" id="MBB6039023.1"/>
    </source>
</evidence>
<dbReference type="InterPro" id="IPR035992">
    <property type="entry name" value="Ricin_B-like_lectins"/>
</dbReference>
<evidence type="ECO:0000313" key="4">
    <source>
        <dbReference type="Proteomes" id="UP000548476"/>
    </source>
</evidence>
<keyword evidence="4" id="KW-1185">Reference proteome</keyword>
<dbReference type="CDD" id="cd00161">
    <property type="entry name" value="beta-trefoil_Ricin-like"/>
    <property type="match status" value="1"/>
</dbReference>